<feature type="transmembrane region" description="Helical" evidence="11">
    <location>
        <begin position="703"/>
        <end position="724"/>
    </location>
</feature>
<evidence type="ECO:0000313" key="14">
    <source>
        <dbReference type="Proteomes" id="UP000188268"/>
    </source>
</evidence>
<dbReference type="InterPro" id="IPR013099">
    <property type="entry name" value="K_chnl_dom"/>
</dbReference>
<evidence type="ECO:0000256" key="4">
    <source>
        <dbReference type="ARBA" id="ARBA00022448"/>
    </source>
</evidence>
<evidence type="ECO:0000256" key="11">
    <source>
        <dbReference type="SAM" id="Phobius"/>
    </source>
</evidence>
<dbReference type="InterPro" id="IPR002523">
    <property type="entry name" value="MgTranspt_CorA/ZnTranspt_ZntB"/>
</dbReference>
<dbReference type="AlphaFoldDB" id="A0A1R3FUY7"/>
<comment type="subcellular location">
    <subcellularLocation>
        <location evidence="1">Membrane</location>
        <topology evidence="1">Multi-pass membrane protein</topology>
    </subcellularLocation>
</comment>
<dbReference type="InterPro" id="IPR003280">
    <property type="entry name" value="2pore_dom_K_chnl"/>
</dbReference>
<dbReference type="PANTHER" id="PTHR46950">
    <property type="entry name" value="MAGNESIUM TRANSPORTER CORA-LIKE FAMILY PROTEIN"/>
    <property type="match status" value="1"/>
</dbReference>
<keyword evidence="7" id="KW-0406">Ion transport</keyword>
<dbReference type="InterPro" id="IPR045863">
    <property type="entry name" value="CorA_TM1_TM2"/>
</dbReference>
<comment type="similarity">
    <text evidence="3">Belongs to the two pore domain potassium channel (TC 1.A.1.7) family.</text>
</comment>
<keyword evidence="6 11" id="KW-1133">Transmembrane helix</keyword>
<comment type="similarity">
    <text evidence="2">Belongs to the CorA metal ion transporter (MIT) (TC 1.A.35) family.</text>
</comment>
<feature type="transmembrane region" description="Helical" evidence="11">
    <location>
        <begin position="674"/>
        <end position="691"/>
    </location>
</feature>
<dbReference type="Gramene" id="OMO49658">
    <property type="protein sequence ID" value="OMO49658"/>
    <property type="gene ID" value="CCACVL1_30870"/>
</dbReference>
<keyword evidence="9" id="KW-0407">Ion channel</keyword>
<name>A0A1R3FUY7_COCAP</name>
<dbReference type="GO" id="GO:0005267">
    <property type="term" value="F:potassium channel activity"/>
    <property type="evidence" value="ECO:0007669"/>
    <property type="project" value="InterPro"/>
</dbReference>
<evidence type="ECO:0000256" key="10">
    <source>
        <dbReference type="SAM" id="MobiDB-lite"/>
    </source>
</evidence>
<reference evidence="13 14" key="1">
    <citation type="submission" date="2013-09" db="EMBL/GenBank/DDBJ databases">
        <title>Corchorus capsularis genome sequencing.</title>
        <authorList>
            <person name="Alam M."/>
            <person name="Haque M.S."/>
            <person name="Islam M.S."/>
            <person name="Emdad E.M."/>
            <person name="Islam M.M."/>
            <person name="Ahmed B."/>
            <person name="Halim A."/>
            <person name="Hossen Q.M.M."/>
            <person name="Hossain M.Z."/>
            <person name="Ahmed R."/>
            <person name="Khan M.M."/>
            <person name="Islam R."/>
            <person name="Rashid M.M."/>
            <person name="Khan S.A."/>
            <person name="Rahman M.S."/>
            <person name="Alam M."/>
        </authorList>
    </citation>
    <scope>NUCLEOTIDE SEQUENCE [LARGE SCALE GENOMIC DNA]</scope>
    <source>
        <strain evidence="14">cv. CVL-1</strain>
        <tissue evidence="13">Whole seedling</tissue>
    </source>
</reference>
<gene>
    <name evidence="13" type="ORF">CCACVL1_30870</name>
</gene>
<feature type="transmembrane region" description="Helical" evidence="11">
    <location>
        <begin position="641"/>
        <end position="662"/>
    </location>
</feature>
<evidence type="ECO:0000256" key="3">
    <source>
        <dbReference type="ARBA" id="ARBA00010159"/>
    </source>
</evidence>
<comment type="caution">
    <text evidence="13">The sequence shown here is derived from an EMBL/GenBank/DDBJ whole genome shotgun (WGS) entry which is preliminary data.</text>
</comment>
<accession>A0A1R3FUY7</accession>
<dbReference type="FunFam" id="1.10.287.70:FF:000138">
    <property type="entry name" value="Two-pore potassium channel 2-like"/>
    <property type="match status" value="1"/>
</dbReference>
<evidence type="ECO:0000256" key="6">
    <source>
        <dbReference type="ARBA" id="ARBA00022989"/>
    </source>
</evidence>
<dbReference type="Pfam" id="PF01544">
    <property type="entry name" value="CorA"/>
    <property type="match status" value="1"/>
</dbReference>
<keyword evidence="5 11" id="KW-0812">Transmembrane</keyword>
<sequence length="875" mass="98453">MNKVGNDYSNSMSNEMKKQDYNKNQYQSWSDAIGGDHLWTDGLICAFEFIQGQGQRKTLQQKAGAKVWSTRYGSKEASRKRIYAHEPEDSSVNNLANSPPLTDSAFTVKDTLCEKNCNHRNHNPGEELPRTYWKPIGWERVSELVQMVQVDDGWASQPVELIQNEDDVTVADLAAPYWDRPVGPTWWCHVAADHPSVNAWLSNAHWLHPAISIALRDESKLISERMKHLLYEVPVIVAGGLLFELLGQSAGDPLADEDEIPIVLRSWHAQNFLITSLHIKGSASNINVLGIAEVQEMLIAGGTNIPRTIHEVIAHLTCRLARWDDRIFRKSIFGEADEVELKFMNRRNHEDLHLFTIILNQEIRRLSTQVIRVKWSLHAREEIVFELLQHLKGNATRDLLNGVRKSTRDMISEQEAVRGRLFTIQDVMQSAVRAWLQDKSLTVTHNLGIFGGCGLILSIITGLFGINVDGIPGNDENSPYAFLIFSGILALLGVVLIATGLLYLGLKKPIVDEDVEVRKSVARAIKPPTAASILPNGEVQEEESSRPSSIRISPGYLDLGPGRRRSTAHLITNDAIIPITTTPNSSSYVNLIANLNKKRKLTRRSNSAPSIFTDVREAFQDPEDHQKPVSKSKTPFIVRQAFIWMVLYIFIGIILYTTSSASFKGNKTFKPVDALYFIVVTLCTIGYGDIVPDTTFSKLFTCFFILIGFGFIDILLNGLVTYICDRQESVLLSTVDENRFNTMVKTYMIDKAKGRMRIRIKVCLALVVVVGWIVIGTVSVHFLENLDWVNSFYLAVTSVTTVGYGDYAFKTLRGRCFAILWLLVSTLTVARAFLYLTELRIEKRNRKIAKWVLQKKMTLGDLVAADLDNDGSIRY</sequence>
<dbReference type="EMBL" id="AWWV01016424">
    <property type="protein sequence ID" value="OMO49658.1"/>
    <property type="molecule type" value="Genomic_DNA"/>
</dbReference>
<dbReference type="FunFam" id="1.10.287.70:FF:000167">
    <property type="entry name" value="Two-pore potassium channel 2-like"/>
    <property type="match status" value="1"/>
</dbReference>
<evidence type="ECO:0000256" key="9">
    <source>
        <dbReference type="ARBA" id="ARBA00023303"/>
    </source>
</evidence>
<dbReference type="Pfam" id="PF07885">
    <property type="entry name" value="Ion_trans_2"/>
    <property type="match status" value="2"/>
</dbReference>
<feature type="transmembrane region" description="Helical" evidence="11">
    <location>
        <begin position="447"/>
        <end position="468"/>
    </location>
</feature>
<organism evidence="13 14">
    <name type="scientific">Corchorus capsularis</name>
    <name type="common">Jute</name>
    <dbReference type="NCBI Taxonomy" id="210143"/>
    <lineage>
        <taxon>Eukaryota</taxon>
        <taxon>Viridiplantae</taxon>
        <taxon>Streptophyta</taxon>
        <taxon>Embryophyta</taxon>
        <taxon>Tracheophyta</taxon>
        <taxon>Spermatophyta</taxon>
        <taxon>Magnoliopsida</taxon>
        <taxon>eudicotyledons</taxon>
        <taxon>Gunneridae</taxon>
        <taxon>Pentapetalae</taxon>
        <taxon>rosids</taxon>
        <taxon>malvids</taxon>
        <taxon>Malvales</taxon>
        <taxon>Malvaceae</taxon>
        <taxon>Grewioideae</taxon>
        <taxon>Apeibeae</taxon>
        <taxon>Corchorus</taxon>
    </lineage>
</organism>
<keyword evidence="4" id="KW-0813">Transport</keyword>
<keyword evidence="8 11" id="KW-0472">Membrane</keyword>
<evidence type="ECO:0000256" key="2">
    <source>
        <dbReference type="ARBA" id="ARBA00009765"/>
    </source>
</evidence>
<dbReference type="SUPFAM" id="SSF143865">
    <property type="entry name" value="CorA soluble domain-like"/>
    <property type="match status" value="1"/>
</dbReference>
<dbReference type="SUPFAM" id="SSF144083">
    <property type="entry name" value="Magnesium transport protein CorA, transmembrane region"/>
    <property type="match status" value="1"/>
</dbReference>
<feature type="transmembrane region" description="Helical" evidence="11">
    <location>
        <begin position="480"/>
        <end position="504"/>
    </location>
</feature>
<protein>
    <submittedName>
        <fullName evidence="13">Mg2+ transporter protein, CorA-like/Zinc transport protein ZntB</fullName>
    </submittedName>
</protein>
<dbReference type="InterPro" id="IPR045861">
    <property type="entry name" value="CorA_cytoplasmic_dom"/>
</dbReference>
<feature type="transmembrane region" description="Helical" evidence="11">
    <location>
        <begin position="818"/>
        <end position="837"/>
    </location>
</feature>
<evidence type="ECO:0000256" key="8">
    <source>
        <dbReference type="ARBA" id="ARBA00023136"/>
    </source>
</evidence>
<dbReference type="Gene3D" id="1.20.58.340">
    <property type="entry name" value="Magnesium transport protein CorA, transmembrane region"/>
    <property type="match status" value="1"/>
</dbReference>
<feature type="domain" description="Potassium channel" evidence="12">
    <location>
        <begin position="768"/>
        <end position="838"/>
    </location>
</feature>
<evidence type="ECO:0000256" key="1">
    <source>
        <dbReference type="ARBA" id="ARBA00004141"/>
    </source>
</evidence>
<evidence type="ECO:0000256" key="5">
    <source>
        <dbReference type="ARBA" id="ARBA00022692"/>
    </source>
</evidence>
<dbReference type="Gene3D" id="1.10.287.70">
    <property type="match status" value="2"/>
</dbReference>
<dbReference type="SUPFAM" id="SSF81324">
    <property type="entry name" value="Voltage-gated potassium channels"/>
    <property type="match status" value="2"/>
</dbReference>
<dbReference type="OrthoDB" id="1931410at2759"/>
<proteinExistence type="inferred from homology"/>
<feature type="domain" description="Potassium channel" evidence="12">
    <location>
        <begin position="644"/>
        <end position="722"/>
    </location>
</feature>
<dbReference type="PANTHER" id="PTHR46950:SF4">
    <property type="entry name" value="MAGNESIUM TRANSPORTER CORA FAMILY PROTEIN"/>
    <property type="match status" value="1"/>
</dbReference>
<dbReference type="Proteomes" id="UP000188268">
    <property type="component" value="Unassembled WGS sequence"/>
</dbReference>
<dbReference type="PRINTS" id="PR01333">
    <property type="entry name" value="2POREKCHANEL"/>
</dbReference>
<feature type="transmembrane region" description="Helical" evidence="11">
    <location>
        <begin position="762"/>
        <end position="783"/>
    </location>
</feature>
<keyword evidence="14" id="KW-1185">Reference proteome</keyword>
<evidence type="ECO:0000313" key="13">
    <source>
        <dbReference type="EMBL" id="OMO49658.1"/>
    </source>
</evidence>
<evidence type="ECO:0000256" key="7">
    <source>
        <dbReference type="ARBA" id="ARBA00023065"/>
    </source>
</evidence>
<dbReference type="GO" id="GO:0005774">
    <property type="term" value="C:vacuolar membrane"/>
    <property type="evidence" value="ECO:0007669"/>
    <property type="project" value="UniProtKB-ARBA"/>
</dbReference>
<feature type="region of interest" description="Disordered" evidence="10">
    <location>
        <begin position="536"/>
        <end position="558"/>
    </location>
</feature>
<evidence type="ECO:0000259" key="12">
    <source>
        <dbReference type="Pfam" id="PF07885"/>
    </source>
</evidence>